<evidence type="ECO:0000313" key="9">
    <source>
        <dbReference type="Proteomes" id="UP000245754"/>
    </source>
</evidence>
<evidence type="ECO:0000256" key="1">
    <source>
        <dbReference type="ARBA" id="ARBA00004167"/>
    </source>
</evidence>
<organism evidence="8 9">
    <name type="scientific">Cupriavidus plantarum</name>
    <dbReference type="NCBI Taxonomy" id="942865"/>
    <lineage>
        <taxon>Bacteria</taxon>
        <taxon>Pseudomonadati</taxon>
        <taxon>Pseudomonadota</taxon>
        <taxon>Betaproteobacteria</taxon>
        <taxon>Burkholderiales</taxon>
        <taxon>Burkholderiaceae</taxon>
        <taxon>Cupriavidus</taxon>
    </lineage>
</organism>
<comment type="subcellular location">
    <subcellularLocation>
        <location evidence="1">Membrane</location>
        <topology evidence="1">Single-pass membrane protein</topology>
    </subcellularLocation>
</comment>
<protein>
    <submittedName>
        <fullName evidence="8">Autotransporter secretion inner membrane protein TamB</fullName>
    </submittedName>
</protein>
<proteinExistence type="predicted"/>
<dbReference type="Proteomes" id="UP000245754">
    <property type="component" value="Unassembled WGS sequence"/>
</dbReference>
<evidence type="ECO:0000256" key="4">
    <source>
        <dbReference type="ARBA" id="ARBA00023136"/>
    </source>
</evidence>
<dbReference type="PANTHER" id="PTHR36985">
    <property type="entry name" value="TRANSLOCATION AND ASSEMBLY MODULE SUBUNIT TAMB"/>
    <property type="match status" value="1"/>
</dbReference>
<feature type="region of interest" description="Disordered" evidence="5">
    <location>
        <begin position="1374"/>
        <end position="1405"/>
    </location>
</feature>
<dbReference type="EMBL" id="QGGT01000001">
    <property type="protein sequence ID" value="PWK36476.1"/>
    <property type="molecule type" value="Genomic_DNA"/>
</dbReference>
<feature type="compositionally biased region" description="Pro residues" evidence="5">
    <location>
        <begin position="1"/>
        <end position="10"/>
    </location>
</feature>
<feature type="transmembrane region" description="Helical" evidence="6">
    <location>
        <begin position="30"/>
        <end position="53"/>
    </location>
</feature>
<feature type="region of interest" description="Disordered" evidence="5">
    <location>
        <begin position="1"/>
        <end position="20"/>
    </location>
</feature>
<evidence type="ECO:0000313" key="8">
    <source>
        <dbReference type="EMBL" id="PWK36476.1"/>
    </source>
</evidence>
<dbReference type="RefSeq" id="WP_109580302.1">
    <property type="nucleotide sequence ID" value="NZ_QGGT01000001.1"/>
</dbReference>
<evidence type="ECO:0000256" key="5">
    <source>
        <dbReference type="SAM" id="MobiDB-lite"/>
    </source>
</evidence>
<evidence type="ECO:0000259" key="7">
    <source>
        <dbReference type="Pfam" id="PF04357"/>
    </source>
</evidence>
<gene>
    <name evidence="8" type="ORF">C7419_101332</name>
</gene>
<dbReference type="GO" id="GO:0009306">
    <property type="term" value="P:protein secretion"/>
    <property type="evidence" value="ECO:0007669"/>
    <property type="project" value="InterPro"/>
</dbReference>
<dbReference type="PANTHER" id="PTHR36985:SF1">
    <property type="entry name" value="TRANSLOCATION AND ASSEMBLY MODULE SUBUNIT TAMB"/>
    <property type="match status" value="1"/>
</dbReference>
<accession>A0A316EW51</accession>
<name>A0A316EW51_9BURK</name>
<keyword evidence="4 6" id="KW-0472">Membrane</keyword>
<dbReference type="GO" id="GO:0097347">
    <property type="term" value="C:TAM protein secretion complex"/>
    <property type="evidence" value="ECO:0007669"/>
    <property type="project" value="TreeGrafter"/>
</dbReference>
<reference evidence="8 9" key="1">
    <citation type="submission" date="2018-05" db="EMBL/GenBank/DDBJ databases">
        <title>Genomic Encyclopedia of Type Strains, Phase IV (KMG-V): Genome sequencing to study the core and pangenomes of soil and plant-associated prokaryotes.</title>
        <authorList>
            <person name="Whitman W."/>
        </authorList>
    </citation>
    <scope>NUCLEOTIDE SEQUENCE [LARGE SCALE GENOMIC DNA]</scope>
    <source>
        <strain evidence="8 9">SLV-132</strain>
    </source>
</reference>
<keyword evidence="3 6" id="KW-1133">Transmembrane helix</keyword>
<keyword evidence="2 6" id="KW-0812">Transmembrane</keyword>
<dbReference type="InterPro" id="IPR007452">
    <property type="entry name" value="TamB_C"/>
</dbReference>
<sequence>MNMPDMPPVPRPDDDAPRPARKPRRRVWRVLAWIGLILLLLVVLAIGALVLALRTEGGTRQLWSVATRLSAGMLAGEYEGGTVATGLRLRNLVYASGEGDAATRVTIDRIDGTWSFVWSPARLHVQDLRIGNVDAKLPPAAPEPADRTPARMPDSLSLPLAIDVDTLTLAQLSVTQGNAPTATPLVFKDLSAALHSDGARHRLTVDRLVTPYGKLQANAQLAGPRPYPLTAEALLEGEWQKETFALSATVTGSLDALRAQVEATGDRIRGRATAEVTPFGPVPFTHLLVDGERINPRLFSPGAPQANLTVHAELRPVEAVAPPPVIARPQPGQTAASAVAAASAASASAPVPTPLAPGTPGAPASATRPLAVAGELTVRNLEPGPIDKERLPVESVRARVELSETAQSVRDLRIALLGKGEILGQGMLREGRGGFDLDVRRLDVAALHTALVPTRLAGPVILRLEPGRQSVALDLAGGELKLFADARVDEEAVTLTALRAGIGAGTLTADGKLALKDEQAFQFKGKLANFDPARVARVAPGRINADFSTTGSLAAGSAKDLLRVAVDFALRESEYAGLPMTGNGKIRLEGERLLPSEASLSMAGNQVNLRGSFGARGDRLKVAIDAPQLDRLKFGVAGRAKVDAEITGTMKRPEVVGDYSAQGLVFGPHKVASASGHAELRGGLDGTLSAQLTARDYQGPDAAIRTLDANLAGTQANHTFDAKAVGTVRRKPVQLNLAGQGAWQGGNRNGGGWNGTIRTLEERGTVNLRLTAPTTLLVADQHIKLGAARFAFDQATLAVDGLDWDHGRIRTAGAIDGVRVAHVLELAALFSGEAPPVRSDLVLDGKWNLALAETASGFAEIRRRSGDASINAGRGWTALGLGETKLRADIAGNRIALRGGTVAERIGRIVVDASAGLVTEQGLQTVGPPSTLDGTVAFDIPRLKSLESFTGPQYALEGKLAANLRLAGTVGKPLLTGNVDGSGIGVTLYDLGIRLTDGVVQVVLDQNTVELKQVRFRGGDGTLTATGAVKLGESDPNITGKIVADKLQLFASPERTLIVSGEAGIANEDRKLTIRGKFRVDRGLFDLPKAGAPELGDDVVVIRRRDQRELPTANAPVPEDKPTSQFSPVIDVAIDLGNNFRFRGAGADLLLAGQLGIASAPLTPMRATGTVRVVDGTYEAFGRKLNIERGIVNFNGPIGNPNINIRAMRRNQEVEAGVEVTGTVRLPRVRLVSEPNVPDEDKLSWLMFGYGAESAGAGQQRQLSGGALGGAALGMIGGRAGKGIVQHFGIDEFSIGPSTAGLNDQQVVSVGKAVTEQISVGYEQSLTSASNIVKLTWAFSRRWSLIAKGGSINGLSVLFNRRFNNWSTLFSGSTNRRTTDVDPDLTPDGRPASEPAGDPVEAIKR</sequence>
<evidence type="ECO:0000256" key="3">
    <source>
        <dbReference type="ARBA" id="ARBA00022989"/>
    </source>
</evidence>
<feature type="domain" description="Translocation and assembly module TamB C-terminal" evidence="7">
    <location>
        <begin position="1018"/>
        <end position="1363"/>
    </location>
</feature>
<evidence type="ECO:0000256" key="2">
    <source>
        <dbReference type="ARBA" id="ARBA00022692"/>
    </source>
</evidence>
<dbReference type="Pfam" id="PF04357">
    <property type="entry name" value="TamB"/>
    <property type="match status" value="1"/>
</dbReference>
<evidence type="ECO:0000256" key="6">
    <source>
        <dbReference type="SAM" id="Phobius"/>
    </source>
</evidence>
<dbReference type="GO" id="GO:0005886">
    <property type="term" value="C:plasma membrane"/>
    <property type="evidence" value="ECO:0007669"/>
    <property type="project" value="InterPro"/>
</dbReference>
<comment type="caution">
    <text evidence="8">The sequence shown here is derived from an EMBL/GenBank/DDBJ whole genome shotgun (WGS) entry which is preliminary data.</text>
</comment>
<keyword evidence="9" id="KW-1185">Reference proteome</keyword>